<evidence type="ECO:0000256" key="1">
    <source>
        <dbReference type="ARBA" id="ARBA00004496"/>
    </source>
</evidence>
<dbReference type="GO" id="GO:0005737">
    <property type="term" value="C:cytoplasm"/>
    <property type="evidence" value="ECO:0007669"/>
    <property type="project" value="UniProtKB-SubCell"/>
</dbReference>
<dbReference type="PANTHER" id="PTHR45008:SF1">
    <property type="entry name" value="PTS SYSTEM GLUCOSE-SPECIFIC EIIA COMPONENT"/>
    <property type="match status" value="1"/>
</dbReference>
<dbReference type="Pfam" id="PF00358">
    <property type="entry name" value="PTS_EIIA_1"/>
    <property type="match status" value="1"/>
</dbReference>
<dbReference type="InterPro" id="IPR001127">
    <property type="entry name" value="PTS_EIIA_1_perm"/>
</dbReference>
<evidence type="ECO:0000256" key="8">
    <source>
        <dbReference type="ARBA" id="ARBA00042296"/>
    </source>
</evidence>
<dbReference type="EMBL" id="FQWD01000007">
    <property type="protein sequence ID" value="SHH20235.1"/>
    <property type="molecule type" value="Genomic_DNA"/>
</dbReference>
<name>A0A1M5R1I0_9ALTE</name>
<dbReference type="OrthoDB" id="6336369at2"/>
<comment type="subcellular location">
    <subcellularLocation>
        <location evidence="1">Cytoplasm</location>
    </subcellularLocation>
</comment>
<keyword evidence="2" id="KW-0813">Transport</keyword>
<dbReference type="GO" id="GO:0009401">
    <property type="term" value="P:phosphoenolpyruvate-dependent sugar phosphotransferase system"/>
    <property type="evidence" value="ECO:0007669"/>
    <property type="project" value="UniProtKB-KW"/>
</dbReference>
<keyword evidence="6" id="KW-0418">Kinase</keyword>
<gene>
    <name evidence="12" type="ORF">SAMN05216361_4008</name>
</gene>
<keyword evidence="5" id="KW-0598">Phosphotransferase system</keyword>
<evidence type="ECO:0000256" key="3">
    <source>
        <dbReference type="ARBA" id="ARBA00022597"/>
    </source>
</evidence>
<evidence type="ECO:0000256" key="6">
    <source>
        <dbReference type="ARBA" id="ARBA00022777"/>
    </source>
</evidence>
<evidence type="ECO:0000256" key="9">
    <source>
        <dbReference type="ARBA" id="ARBA00042526"/>
    </source>
</evidence>
<dbReference type="STRING" id="634436.SAMN05216361_4008"/>
<evidence type="ECO:0000256" key="4">
    <source>
        <dbReference type="ARBA" id="ARBA00022679"/>
    </source>
</evidence>
<dbReference type="SUPFAM" id="SSF51261">
    <property type="entry name" value="Duplicated hybrid motif"/>
    <property type="match status" value="1"/>
</dbReference>
<dbReference type="Gene3D" id="2.70.70.10">
    <property type="entry name" value="Glucose Permease (Domain IIA)"/>
    <property type="match status" value="1"/>
</dbReference>
<feature type="domain" description="PTS EIIA type-1" evidence="11">
    <location>
        <begin position="39"/>
        <end position="143"/>
    </location>
</feature>
<evidence type="ECO:0000256" key="5">
    <source>
        <dbReference type="ARBA" id="ARBA00022683"/>
    </source>
</evidence>
<evidence type="ECO:0000313" key="12">
    <source>
        <dbReference type="EMBL" id="SHH20235.1"/>
    </source>
</evidence>
<dbReference type="InterPro" id="IPR011055">
    <property type="entry name" value="Dup_hybrid_motif"/>
</dbReference>
<organism evidence="12 13">
    <name type="scientific">Marisediminitalea aggregata</name>
    <dbReference type="NCBI Taxonomy" id="634436"/>
    <lineage>
        <taxon>Bacteria</taxon>
        <taxon>Pseudomonadati</taxon>
        <taxon>Pseudomonadota</taxon>
        <taxon>Gammaproteobacteria</taxon>
        <taxon>Alteromonadales</taxon>
        <taxon>Alteromonadaceae</taxon>
        <taxon>Marisediminitalea</taxon>
    </lineage>
</organism>
<keyword evidence="4" id="KW-0808">Transferase</keyword>
<evidence type="ECO:0000259" key="11">
    <source>
        <dbReference type="PROSITE" id="PS51093"/>
    </source>
</evidence>
<evidence type="ECO:0000256" key="10">
    <source>
        <dbReference type="ARBA" id="ARBA00042873"/>
    </source>
</evidence>
<keyword evidence="13" id="KW-1185">Reference proteome</keyword>
<protein>
    <recommendedName>
        <fullName evidence="7">PTS system glucose-specific EIIA component</fullName>
    </recommendedName>
    <alternativeName>
        <fullName evidence="10">EIIA-Glc</fullName>
    </alternativeName>
    <alternativeName>
        <fullName evidence="9">EIII-Glc</fullName>
    </alternativeName>
    <alternativeName>
        <fullName evidence="8">Glucose-specific phosphotransferase enzyme IIA component</fullName>
    </alternativeName>
</protein>
<reference evidence="13" key="1">
    <citation type="submission" date="2016-11" db="EMBL/GenBank/DDBJ databases">
        <authorList>
            <person name="Varghese N."/>
            <person name="Submissions S."/>
        </authorList>
    </citation>
    <scope>NUCLEOTIDE SEQUENCE [LARGE SCALE GENOMIC DNA]</scope>
    <source>
        <strain evidence="13">CGMCC 1.8995</strain>
    </source>
</reference>
<dbReference type="AlphaFoldDB" id="A0A1M5R1I0"/>
<evidence type="ECO:0000256" key="7">
    <source>
        <dbReference type="ARBA" id="ARBA00039163"/>
    </source>
</evidence>
<keyword evidence="3" id="KW-0762">Sugar transport</keyword>
<accession>A0A1M5R1I0</accession>
<proteinExistence type="predicted"/>
<dbReference type="PROSITE" id="PS51093">
    <property type="entry name" value="PTS_EIIA_TYPE_1"/>
    <property type="match status" value="1"/>
</dbReference>
<dbReference type="Proteomes" id="UP000184520">
    <property type="component" value="Unassembled WGS sequence"/>
</dbReference>
<dbReference type="InterPro" id="IPR050890">
    <property type="entry name" value="PTS_EIIA_component"/>
</dbReference>
<dbReference type="GO" id="GO:0016301">
    <property type="term" value="F:kinase activity"/>
    <property type="evidence" value="ECO:0007669"/>
    <property type="project" value="UniProtKB-KW"/>
</dbReference>
<sequence>MNYCFVTKITESAPAAKKAVMRIMSPATGSVIQLSDAQSALYRNRLLGEGVGIMLTKGEVFAPSPLVVTAINAAKGSLTAATAKGLKLQFQIGQPEQNQHGERLQFHVKPGDKVAAHHCLLTCDPLWMKQQGLSPCLYFTLLNGKQLAAIQCHSSGNIRALEEPLFTLFAEPG</sequence>
<dbReference type="PANTHER" id="PTHR45008">
    <property type="entry name" value="PTS SYSTEM GLUCOSE-SPECIFIC EIIA COMPONENT"/>
    <property type="match status" value="1"/>
</dbReference>
<evidence type="ECO:0000256" key="2">
    <source>
        <dbReference type="ARBA" id="ARBA00022448"/>
    </source>
</evidence>
<evidence type="ECO:0000313" key="13">
    <source>
        <dbReference type="Proteomes" id="UP000184520"/>
    </source>
</evidence>